<keyword evidence="1" id="KW-0560">Oxidoreductase</keyword>
<dbReference type="InterPro" id="IPR011576">
    <property type="entry name" value="Pyridox_Oxase_N"/>
</dbReference>
<evidence type="ECO:0000256" key="2">
    <source>
        <dbReference type="SAM" id="MobiDB-lite"/>
    </source>
</evidence>
<dbReference type="STRING" id="1385521.N803_14080"/>
<dbReference type="Gene3D" id="2.30.110.10">
    <property type="entry name" value="Electron Transport, Fmn-binding Protein, Chain A"/>
    <property type="match status" value="1"/>
</dbReference>
<dbReference type="OrthoDB" id="157302at2"/>
<reference evidence="4 5" key="1">
    <citation type="submission" date="2013-08" db="EMBL/GenBank/DDBJ databases">
        <title>The genome sequence of Knoellia subterranea.</title>
        <authorList>
            <person name="Zhu W."/>
            <person name="Wang G."/>
        </authorList>
    </citation>
    <scope>NUCLEOTIDE SEQUENCE [LARGE SCALE GENOMIC DNA]</scope>
    <source>
        <strain evidence="4 5">KCTC 19937</strain>
    </source>
</reference>
<dbReference type="PANTHER" id="PTHR35176:SF4">
    <property type="entry name" value="PYRIDOXAMINE 5'-PHOSPHATE OXIDASE-RELATED FMN-BINDING"/>
    <property type="match status" value="1"/>
</dbReference>
<dbReference type="Proteomes" id="UP000030011">
    <property type="component" value="Unassembled WGS sequence"/>
</dbReference>
<gene>
    <name evidence="4" type="ORF">N803_14080</name>
</gene>
<feature type="compositionally biased region" description="Low complexity" evidence="2">
    <location>
        <begin position="1"/>
        <end position="19"/>
    </location>
</feature>
<dbReference type="AlphaFoldDB" id="A0A0A0JJD5"/>
<dbReference type="GO" id="GO:0005829">
    <property type="term" value="C:cytosol"/>
    <property type="evidence" value="ECO:0007669"/>
    <property type="project" value="TreeGrafter"/>
</dbReference>
<dbReference type="eggNOG" id="COG3467">
    <property type="taxonomic scope" value="Bacteria"/>
</dbReference>
<dbReference type="EMBL" id="AVPK01000005">
    <property type="protein sequence ID" value="KGN37495.1"/>
    <property type="molecule type" value="Genomic_DNA"/>
</dbReference>
<protein>
    <submittedName>
        <fullName evidence="4">Pyridoxamine 5'-phosphate oxidase</fullName>
    </submittedName>
</protein>
<feature type="region of interest" description="Disordered" evidence="2">
    <location>
        <begin position="1"/>
        <end position="32"/>
    </location>
</feature>
<evidence type="ECO:0000256" key="1">
    <source>
        <dbReference type="ARBA" id="ARBA00023002"/>
    </source>
</evidence>
<proteinExistence type="predicted"/>
<dbReference type="InterPro" id="IPR012349">
    <property type="entry name" value="Split_barrel_FMN-bd"/>
</dbReference>
<dbReference type="Pfam" id="PF01243">
    <property type="entry name" value="PNPOx_N"/>
    <property type="match status" value="1"/>
</dbReference>
<name>A0A0A0JJD5_9MICO</name>
<dbReference type="SUPFAM" id="SSF50475">
    <property type="entry name" value="FMN-binding split barrel"/>
    <property type="match status" value="1"/>
</dbReference>
<evidence type="ECO:0000313" key="5">
    <source>
        <dbReference type="Proteomes" id="UP000030011"/>
    </source>
</evidence>
<dbReference type="InterPro" id="IPR052019">
    <property type="entry name" value="F420H2_bilvrd_red/Heme_oxyg"/>
</dbReference>
<keyword evidence="5" id="KW-1185">Reference proteome</keyword>
<feature type="domain" description="Pyridoxamine 5'-phosphate oxidase N-terminal" evidence="3">
    <location>
        <begin position="54"/>
        <end position="123"/>
    </location>
</feature>
<evidence type="ECO:0000259" key="3">
    <source>
        <dbReference type="Pfam" id="PF01243"/>
    </source>
</evidence>
<dbReference type="GO" id="GO:0070967">
    <property type="term" value="F:coenzyme F420 binding"/>
    <property type="evidence" value="ECO:0007669"/>
    <property type="project" value="TreeGrafter"/>
</dbReference>
<accession>A0A0A0JJD5</accession>
<sequence length="180" mass="19462">MDTTAAAPGSSSDAPATPSVDRPVFPDGYGIPETTDGQLTWADVEPRLVQSLHYWISSVRPDGTPHSVPRWGVWVDGRFWYDGAPTTRHTRNVEKNPAVTLTLESGTEVVIIEGESVATRADAEGLGARLSEAFGKYKDSGYSPGPDSWSGEDGGGLRVITPKRAMAWFAFPKDCTRFTC</sequence>
<dbReference type="PANTHER" id="PTHR35176">
    <property type="entry name" value="HEME OXYGENASE HI_0854-RELATED"/>
    <property type="match status" value="1"/>
</dbReference>
<dbReference type="GO" id="GO:0016627">
    <property type="term" value="F:oxidoreductase activity, acting on the CH-CH group of donors"/>
    <property type="evidence" value="ECO:0007669"/>
    <property type="project" value="TreeGrafter"/>
</dbReference>
<comment type="caution">
    <text evidence="4">The sequence shown here is derived from an EMBL/GenBank/DDBJ whole genome shotgun (WGS) entry which is preliminary data.</text>
</comment>
<evidence type="ECO:0000313" key="4">
    <source>
        <dbReference type="EMBL" id="KGN37495.1"/>
    </source>
</evidence>
<dbReference type="RefSeq" id="WP_052112152.1">
    <property type="nucleotide sequence ID" value="NZ_AVPK01000005.1"/>
</dbReference>
<organism evidence="4 5">
    <name type="scientific">Knoellia subterranea KCTC 19937</name>
    <dbReference type="NCBI Taxonomy" id="1385521"/>
    <lineage>
        <taxon>Bacteria</taxon>
        <taxon>Bacillati</taxon>
        <taxon>Actinomycetota</taxon>
        <taxon>Actinomycetes</taxon>
        <taxon>Micrococcales</taxon>
        <taxon>Intrasporangiaceae</taxon>
        <taxon>Knoellia</taxon>
    </lineage>
</organism>